<dbReference type="EC" id="1.8.3.2" evidence="8"/>
<evidence type="ECO:0000313" key="11">
    <source>
        <dbReference type="EMBL" id="KAK5779487.1"/>
    </source>
</evidence>
<dbReference type="InterPro" id="IPR051016">
    <property type="entry name" value="Diverse_Substrate_AcTransf"/>
</dbReference>
<dbReference type="EMBL" id="JAWIZZ010000047">
    <property type="protein sequence ID" value="KAK5779487.1"/>
    <property type="molecule type" value="Genomic_DNA"/>
</dbReference>
<evidence type="ECO:0000313" key="12">
    <source>
        <dbReference type="Proteomes" id="UP001306508"/>
    </source>
</evidence>
<comment type="cofactor">
    <cofactor evidence="1 8">
        <name>FAD</name>
        <dbReference type="ChEBI" id="CHEBI:57692"/>
    </cofactor>
</comment>
<dbReference type="GO" id="GO:0005737">
    <property type="term" value="C:cytoplasm"/>
    <property type="evidence" value="ECO:0007669"/>
    <property type="project" value="TreeGrafter"/>
</dbReference>
<dbReference type="SUPFAM" id="SSF55729">
    <property type="entry name" value="Acyl-CoA N-acyltransferases (Nat)"/>
    <property type="match status" value="1"/>
</dbReference>
<dbReference type="Pfam" id="PF00583">
    <property type="entry name" value="Acetyltransf_1"/>
    <property type="match status" value="1"/>
</dbReference>
<dbReference type="PANTHER" id="PTHR10545">
    <property type="entry name" value="DIAMINE N-ACETYLTRANSFERASE"/>
    <property type="match status" value="1"/>
</dbReference>
<gene>
    <name evidence="11" type="ORF">RI543_003378</name>
</gene>
<dbReference type="Gene3D" id="1.20.120.310">
    <property type="entry name" value="ERV/ALR sulfhydryl oxidase domain"/>
    <property type="match status" value="1"/>
</dbReference>
<dbReference type="PROSITE" id="PS51324">
    <property type="entry name" value="ERV_ALR"/>
    <property type="match status" value="1"/>
</dbReference>
<proteinExistence type="predicted"/>
<evidence type="ECO:0000259" key="9">
    <source>
        <dbReference type="PROSITE" id="PS51186"/>
    </source>
</evidence>
<name>A0AAN7WN95_9SACH</name>
<dbReference type="PANTHER" id="PTHR10545:SF29">
    <property type="entry name" value="GH14572P-RELATED"/>
    <property type="match status" value="1"/>
</dbReference>
<keyword evidence="3" id="KW-0808">Transferase</keyword>
<dbReference type="Pfam" id="PF04777">
    <property type="entry name" value="Evr1_Alr"/>
    <property type="match status" value="1"/>
</dbReference>
<comment type="catalytic activity">
    <reaction evidence="8">
        <text>2 R'C(R)SH + O2 = R'C(R)S-S(R)CR' + H2O2</text>
        <dbReference type="Rhea" id="RHEA:17357"/>
        <dbReference type="ChEBI" id="CHEBI:15379"/>
        <dbReference type="ChEBI" id="CHEBI:16240"/>
        <dbReference type="ChEBI" id="CHEBI:16520"/>
        <dbReference type="ChEBI" id="CHEBI:17412"/>
        <dbReference type="EC" id="1.8.3.2"/>
    </reaction>
</comment>
<feature type="domain" description="ERV/ALR sulfhydryl oxidase" evidence="10">
    <location>
        <begin position="188"/>
        <end position="299"/>
    </location>
</feature>
<sequence length="320" mass="37862">MSDTIKEVNDDLIIRYVNKDDKEDWVRLWEGFQTHYENKAPKGIEEITFPKFLDPNIKMWSALAINVKKNKAVGMVNFLSHHSTWDVTEVIYLNDLYVDENERVKGIGRRLIEFVYKEADRMGTPSVYWTTDHFNHRAQLLYTKVSKLSSKHISISYSNSFNLIRDKNIIINNEPPFNEYYNDKAIYENTMMKEIGNYAWLQFHEIINNIDISMDYKVTQNKKECDKLDKFLQLFSDLYPNCNSLHGSDMFNEILETNPIPTCSNKFILKWWGCHIHNKMNLKLGKNEFDCYNLFTKEELSSNDIKFNKVTLEIEEKQLG</sequence>
<dbReference type="InterPro" id="IPR016181">
    <property type="entry name" value="Acyl_CoA_acyltransferase"/>
</dbReference>
<dbReference type="GO" id="GO:0016972">
    <property type="term" value="F:thiol oxidase activity"/>
    <property type="evidence" value="ECO:0007669"/>
    <property type="project" value="UniProtKB-EC"/>
</dbReference>
<keyword evidence="5 8" id="KW-0560">Oxidoreductase</keyword>
<comment type="caution">
    <text evidence="11">The sequence shown here is derived from an EMBL/GenBank/DDBJ whole genome shotgun (WGS) entry which is preliminary data.</text>
</comment>
<reference evidence="12" key="1">
    <citation type="submission" date="2023-07" db="EMBL/GenBank/DDBJ databases">
        <title>A draft genome of Kazachstania heterogenica Y-27499.</title>
        <authorList>
            <person name="Donic C."/>
            <person name="Kralova J.S."/>
            <person name="Fidel L."/>
            <person name="Ben-Dor S."/>
            <person name="Jung S."/>
        </authorList>
    </citation>
    <scope>NUCLEOTIDE SEQUENCE [LARGE SCALE GENOMIC DNA]</scope>
    <source>
        <strain evidence="12">Y27499</strain>
    </source>
</reference>
<keyword evidence="7" id="KW-0012">Acyltransferase</keyword>
<accession>A0AAN7WN95</accession>
<evidence type="ECO:0000256" key="5">
    <source>
        <dbReference type="ARBA" id="ARBA00023002"/>
    </source>
</evidence>
<evidence type="ECO:0000259" key="10">
    <source>
        <dbReference type="PROSITE" id="PS51324"/>
    </source>
</evidence>
<keyword evidence="2 8" id="KW-0285">Flavoprotein</keyword>
<protein>
    <recommendedName>
        <fullName evidence="8">Sulfhydryl oxidase</fullName>
        <ecNumber evidence="8">1.8.3.2</ecNumber>
    </recommendedName>
</protein>
<keyword evidence="6" id="KW-1015">Disulfide bond</keyword>
<evidence type="ECO:0000256" key="4">
    <source>
        <dbReference type="ARBA" id="ARBA00022827"/>
    </source>
</evidence>
<evidence type="ECO:0000256" key="8">
    <source>
        <dbReference type="RuleBase" id="RU371123"/>
    </source>
</evidence>
<dbReference type="Proteomes" id="UP001306508">
    <property type="component" value="Unassembled WGS sequence"/>
</dbReference>
<dbReference type="CDD" id="cd04301">
    <property type="entry name" value="NAT_SF"/>
    <property type="match status" value="1"/>
</dbReference>
<feature type="domain" description="N-acetyltransferase" evidence="9">
    <location>
        <begin position="12"/>
        <end position="193"/>
    </location>
</feature>
<evidence type="ECO:0000256" key="1">
    <source>
        <dbReference type="ARBA" id="ARBA00001974"/>
    </source>
</evidence>
<evidence type="ECO:0000256" key="7">
    <source>
        <dbReference type="ARBA" id="ARBA00023315"/>
    </source>
</evidence>
<dbReference type="InterPro" id="IPR017905">
    <property type="entry name" value="ERV/ALR_sulphydryl_oxidase"/>
</dbReference>
<dbReference type="InterPro" id="IPR000182">
    <property type="entry name" value="GNAT_dom"/>
</dbReference>
<keyword evidence="4 8" id="KW-0274">FAD</keyword>
<dbReference type="AlphaFoldDB" id="A0AAN7WN95"/>
<dbReference type="GO" id="GO:0008080">
    <property type="term" value="F:N-acetyltransferase activity"/>
    <property type="evidence" value="ECO:0007669"/>
    <property type="project" value="TreeGrafter"/>
</dbReference>
<dbReference type="InterPro" id="IPR036774">
    <property type="entry name" value="ERV/ALR_sulphydryl_oxid_sf"/>
</dbReference>
<keyword evidence="12" id="KW-1185">Reference proteome</keyword>
<evidence type="ECO:0000256" key="3">
    <source>
        <dbReference type="ARBA" id="ARBA00022679"/>
    </source>
</evidence>
<dbReference type="Gene3D" id="3.40.630.30">
    <property type="match status" value="1"/>
</dbReference>
<dbReference type="PROSITE" id="PS51186">
    <property type="entry name" value="GNAT"/>
    <property type="match status" value="1"/>
</dbReference>
<organism evidence="11 12">
    <name type="scientific">Arxiozyma heterogenica</name>
    <dbReference type="NCBI Taxonomy" id="278026"/>
    <lineage>
        <taxon>Eukaryota</taxon>
        <taxon>Fungi</taxon>
        <taxon>Dikarya</taxon>
        <taxon>Ascomycota</taxon>
        <taxon>Saccharomycotina</taxon>
        <taxon>Saccharomycetes</taxon>
        <taxon>Saccharomycetales</taxon>
        <taxon>Saccharomycetaceae</taxon>
        <taxon>Arxiozyma</taxon>
    </lineage>
</organism>
<evidence type="ECO:0000256" key="2">
    <source>
        <dbReference type="ARBA" id="ARBA00022630"/>
    </source>
</evidence>
<dbReference type="SUPFAM" id="SSF69000">
    <property type="entry name" value="FAD-dependent thiol oxidase"/>
    <property type="match status" value="1"/>
</dbReference>
<evidence type="ECO:0000256" key="6">
    <source>
        <dbReference type="ARBA" id="ARBA00023157"/>
    </source>
</evidence>